<evidence type="ECO:0000313" key="2">
    <source>
        <dbReference type="Proteomes" id="UP000092600"/>
    </source>
</evidence>
<organism evidence="1 2">
    <name type="scientific">Ananas comosus</name>
    <name type="common">Pineapple</name>
    <name type="synonym">Ananas ananas</name>
    <dbReference type="NCBI Taxonomy" id="4615"/>
    <lineage>
        <taxon>Eukaryota</taxon>
        <taxon>Viridiplantae</taxon>
        <taxon>Streptophyta</taxon>
        <taxon>Embryophyta</taxon>
        <taxon>Tracheophyta</taxon>
        <taxon>Spermatophyta</taxon>
        <taxon>Magnoliopsida</taxon>
        <taxon>Liliopsida</taxon>
        <taxon>Poales</taxon>
        <taxon>Bromeliaceae</taxon>
        <taxon>Bromelioideae</taxon>
        <taxon>Ananas</taxon>
    </lineage>
</organism>
<dbReference type="Proteomes" id="UP000092600">
    <property type="component" value="Unassembled WGS sequence"/>
</dbReference>
<dbReference type="EMBL" id="LSRQ01003209">
    <property type="protein sequence ID" value="OAY72221.1"/>
    <property type="molecule type" value="Genomic_DNA"/>
</dbReference>
<name>A0A199V5R0_ANACO</name>
<dbReference type="AlphaFoldDB" id="A0A199V5R0"/>
<sequence length="109" mass="12320">MRSILCGGRRNCLDYVRMGSETFLTLATIMRDGYFELYVASITNLVNSIHNPAKVLTNIPARFCGRKGLTQNVLAAVTAYCKFTDGKDLQMIMQYLKTPFSCLLHQNYV</sequence>
<comment type="caution">
    <text evidence="1">The sequence shown here is derived from an EMBL/GenBank/DDBJ whole genome shotgun (WGS) entry which is preliminary data.</text>
</comment>
<reference evidence="1 2" key="1">
    <citation type="journal article" date="2016" name="DNA Res.">
        <title>The draft genome of MD-2 pineapple using hybrid error correction of long reads.</title>
        <authorList>
            <person name="Redwan R.M."/>
            <person name="Saidin A."/>
            <person name="Kumar S.V."/>
        </authorList>
    </citation>
    <scope>NUCLEOTIDE SEQUENCE [LARGE SCALE GENOMIC DNA]</scope>
    <source>
        <strain evidence="2">cv. MD2</strain>
        <tissue evidence="1">Leaf</tissue>
    </source>
</reference>
<accession>A0A199V5R0</accession>
<proteinExistence type="predicted"/>
<protein>
    <submittedName>
        <fullName evidence="1">Uncharacterized protein</fullName>
    </submittedName>
</protein>
<evidence type="ECO:0000313" key="1">
    <source>
        <dbReference type="EMBL" id="OAY72221.1"/>
    </source>
</evidence>
<gene>
    <name evidence="1" type="ORF">ACMD2_14441</name>
</gene>